<dbReference type="STRING" id="1336337.A0A3N4JUA3"/>
<organism evidence="1 2">
    <name type="scientific">Choiromyces venosus 120613-1</name>
    <dbReference type="NCBI Taxonomy" id="1336337"/>
    <lineage>
        <taxon>Eukaryota</taxon>
        <taxon>Fungi</taxon>
        <taxon>Dikarya</taxon>
        <taxon>Ascomycota</taxon>
        <taxon>Pezizomycotina</taxon>
        <taxon>Pezizomycetes</taxon>
        <taxon>Pezizales</taxon>
        <taxon>Tuberaceae</taxon>
        <taxon>Choiromyces</taxon>
    </lineage>
</organism>
<dbReference type="EMBL" id="ML120370">
    <property type="protein sequence ID" value="RPB01926.1"/>
    <property type="molecule type" value="Genomic_DNA"/>
</dbReference>
<reference evidence="1 2" key="1">
    <citation type="journal article" date="2018" name="Nat. Ecol. Evol.">
        <title>Pezizomycetes genomes reveal the molecular basis of ectomycorrhizal truffle lifestyle.</title>
        <authorList>
            <person name="Murat C."/>
            <person name="Payen T."/>
            <person name="Noel B."/>
            <person name="Kuo A."/>
            <person name="Morin E."/>
            <person name="Chen J."/>
            <person name="Kohler A."/>
            <person name="Krizsan K."/>
            <person name="Balestrini R."/>
            <person name="Da Silva C."/>
            <person name="Montanini B."/>
            <person name="Hainaut M."/>
            <person name="Levati E."/>
            <person name="Barry K.W."/>
            <person name="Belfiori B."/>
            <person name="Cichocki N."/>
            <person name="Clum A."/>
            <person name="Dockter R.B."/>
            <person name="Fauchery L."/>
            <person name="Guy J."/>
            <person name="Iotti M."/>
            <person name="Le Tacon F."/>
            <person name="Lindquist E.A."/>
            <person name="Lipzen A."/>
            <person name="Malagnac F."/>
            <person name="Mello A."/>
            <person name="Molinier V."/>
            <person name="Miyauchi S."/>
            <person name="Poulain J."/>
            <person name="Riccioni C."/>
            <person name="Rubini A."/>
            <person name="Sitrit Y."/>
            <person name="Splivallo R."/>
            <person name="Traeger S."/>
            <person name="Wang M."/>
            <person name="Zifcakova L."/>
            <person name="Wipf D."/>
            <person name="Zambonelli A."/>
            <person name="Paolocci F."/>
            <person name="Nowrousian M."/>
            <person name="Ottonello S."/>
            <person name="Baldrian P."/>
            <person name="Spatafora J.W."/>
            <person name="Henrissat B."/>
            <person name="Nagy L.G."/>
            <person name="Aury J.M."/>
            <person name="Wincker P."/>
            <person name="Grigoriev I.V."/>
            <person name="Bonfante P."/>
            <person name="Martin F.M."/>
        </authorList>
    </citation>
    <scope>NUCLEOTIDE SEQUENCE [LARGE SCALE GENOMIC DNA]</scope>
    <source>
        <strain evidence="1 2">120613-1</strain>
    </source>
</reference>
<keyword evidence="2" id="KW-1185">Reference proteome</keyword>
<protein>
    <submittedName>
        <fullName evidence="1">Uncharacterized protein</fullName>
    </submittedName>
</protein>
<sequence>MNKECLNGGTCYARALIAKELDFEAQKSHLEEEVELTHHLVHFLPKYHCELNFIEYY</sequence>
<name>A0A3N4JUA3_9PEZI</name>
<dbReference type="Proteomes" id="UP000276215">
    <property type="component" value="Unassembled WGS sequence"/>
</dbReference>
<gene>
    <name evidence="1" type="ORF">L873DRAFT_1674894</name>
</gene>
<accession>A0A3N4JUA3</accession>
<dbReference type="AlphaFoldDB" id="A0A3N4JUA3"/>
<evidence type="ECO:0000313" key="1">
    <source>
        <dbReference type="EMBL" id="RPB01926.1"/>
    </source>
</evidence>
<proteinExistence type="predicted"/>
<evidence type="ECO:0000313" key="2">
    <source>
        <dbReference type="Proteomes" id="UP000276215"/>
    </source>
</evidence>